<dbReference type="GO" id="GO:0004842">
    <property type="term" value="F:ubiquitin-protein transferase activity"/>
    <property type="evidence" value="ECO:0007669"/>
    <property type="project" value="TreeGrafter"/>
</dbReference>
<comment type="pathway">
    <text evidence="2">Protein modification; protein ubiquitination.</text>
</comment>
<comment type="similarity">
    <text evidence="3 15">Belongs to the pex2/pex10/pex12 family.</text>
</comment>
<evidence type="ECO:0000313" key="18">
    <source>
        <dbReference type="EMBL" id="CAF0985835.1"/>
    </source>
</evidence>
<dbReference type="GO" id="GO:0008270">
    <property type="term" value="F:zinc ion binding"/>
    <property type="evidence" value="ECO:0007669"/>
    <property type="project" value="UniProtKB-KW"/>
</dbReference>
<evidence type="ECO:0000256" key="6">
    <source>
        <dbReference type="ARBA" id="ARBA00022692"/>
    </source>
</evidence>
<evidence type="ECO:0000256" key="10">
    <source>
        <dbReference type="ARBA" id="ARBA00022927"/>
    </source>
</evidence>
<keyword evidence="11" id="KW-1133">Transmembrane helix</keyword>
<evidence type="ECO:0000256" key="3">
    <source>
        <dbReference type="ARBA" id="ARBA00008704"/>
    </source>
</evidence>
<accession>A0A814FRR8</accession>
<dbReference type="GO" id="GO:0016558">
    <property type="term" value="P:protein import into peroxisome matrix"/>
    <property type="evidence" value="ECO:0007669"/>
    <property type="project" value="UniProtKB-UniRule"/>
</dbReference>
<evidence type="ECO:0000256" key="5">
    <source>
        <dbReference type="ARBA" id="ARBA00022448"/>
    </source>
</evidence>
<keyword evidence="12 15" id="KW-0472">Membrane</keyword>
<keyword evidence="10" id="KW-0653">Protein transport</keyword>
<keyword evidence="13 15" id="KW-0576">Peroxisome</keyword>
<dbReference type="PANTHER" id="PTHR12888">
    <property type="entry name" value="PEROXISOME ASSEMBLY PROTEIN 12 PEROXIN-12"/>
    <property type="match status" value="1"/>
</dbReference>
<dbReference type="PANTHER" id="PTHR12888:SF0">
    <property type="entry name" value="PEROXISOME ASSEMBLY PROTEIN 12"/>
    <property type="match status" value="1"/>
</dbReference>
<comment type="function">
    <text evidence="15">Component of a retrotranslocation channel required for peroxisome organization by mediating export of the PEX5 receptor from peroxisomes to the cytosol, thereby promoting PEX5 recycling.</text>
</comment>
<dbReference type="InterPro" id="IPR017375">
    <property type="entry name" value="PEX12"/>
</dbReference>
<evidence type="ECO:0000259" key="17">
    <source>
        <dbReference type="Pfam" id="PF04757"/>
    </source>
</evidence>
<evidence type="ECO:0000256" key="16">
    <source>
        <dbReference type="SAM" id="MobiDB-lite"/>
    </source>
</evidence>
<evidence type="ECO:0000256" key="4">
    <source>
        <dbReference type="ARBA" id="ARBA00018980"/>
    </source>
</evidence>
<feature type="domain" description="Pex N-terminal" evidence="17">
    <location>
        <begin position="32"/>
        <end position="225"/>
    </location>
</feature>
<keyword evidence="5" id="KW-0813">Transport</keyword>
<evidence type="ECO:0000256" key="2">
    <source>
        <dbReference type="ARBA" id="ARBA00004906"/>
    </source>
</evidence>
<proteinExistence type="inferred from homology"/>
<reference evidence="18" key="1">
    <citation type="submission" date="2021-02" db="EMBL/GenBank/DDBJ databases">
        <authorList>
            <person name="Nowell W R."/>
        </authorList>
    </citation>
    <scope>NUCLEOTIDE SEQUENCE</scope>
</reference>
<keyword evidence="7" id="KW-0479">Metal-binding</keyword>
<protein>
    <recommendedName>
        <fullName evidence="4 15">Peroxisome assembly protein 12</fullName>
    </recommendedName>
    <alternativeName>
        <fullName evidence="14 15">Peroxin-12</fullName>
    </alternativeName>
</protein>
<dbReference type="InterPro" id="IPR006845">
    <property type="entry name" value="Pex_N"/>
</dbReference>
<evidence type="ECO:0000256" key="15">
    <source>
        <dbReference type="PIRNR" id="PIRNR038074"/>
    </source>
</evidence>
<gene>
    <name evidence="18" type="ORF">IZO911_LOCUS16828</name>
</gene>
<dbReference type="GO" id="GO:0006513">
    <property type="term" value="P:protein monoubiquitination"/>
    <property type="evidence" value="ECO:0007669"/>
    <property type="project" value="TreeGrafter"/>
</dbReference>
<dbReference type="SUPFAM" id="SSF57850">
    <property type="entry name" value="RING/U-box"/>
    <property type="match status" value="1"/>
</dbReference>
<comment type="subcellular location">
    <subcellularLocation>
        <location evidence="1">Peroxisome membrane</location>
        <topology evidence="1">Multi-pass membrane protein</topology>
    </subcellularLocation>
</comment>
<dbReference type="InterPro" id="IPR013083">
    <property type="entry name" value="Znf_RING/FYVE/PHD"/>
</dbReference>
<evidence type="ECO:0000256" key="7">
    <source>
        <dbReference type="ARBA" id="ARBA00022723"/>
    </source>
</evidence>
<evidence type="ECO:0000256" key="8">
    <source>
        <dbReference type="ARBA" id="ARBA00022771"/>
    </source>
</evidence>
<keyword evidence="9" id="KW-0862">Zinc</keyword>
<keyword evidence="6" id="KW-0812">Transmembrane</keyword>
<feature type="region of interest" description="Disordered" evidence="16">
    <location>
        <begin position="1"/>
        <end position="20"/>
    </location>
</feature>
<dbReference type="GO" id="GO:1990429">
    <property type="term" value="C:peroxisomal importomer complex"/>
    <property type="evidence" value="ECO:0007669"/>
    <property type="project" value="TreeGrafter"/>
</dbReference>
<evidence type="ECO:0000256" key="9">
    <source>
        <dbReference type="ARBA" id="ARBA00022833"/>
    </source>
</evidence>
<evidence type="ECO:0000256" key="12">
    <source>
        <dbReference type="ARBA" id="ARBA00023136"/>
    </source>
</evidence>
<dbReference type="EMBL" id="CAJNOE010000153">
    <property type="protein sequence ID" value="CAF0985835.1"/>
    <property type="molecule type" value="Genomic_DNA"/>
</dbReference>
<dbReference type="AlphaFoldDB" id="A0A814FRR8"/>
<dbReference type="CDD" id="cd16451">
    <property type="entry name" value="mRING_PEX12"/>
    <property type="match status" value="1"/>
</dbReference>
<evidence type="ECO:0000256" key="13">
    <source>
        <dbReference type="ARBA" id="ARBA00023140"/>
    </source>
</evidence>
<organism evidence="18 19">
    <name type="scientific">Adineta steineri</name>
    <dbReference type="NCBI Taxonomy" id="433720"/>
    <lineage>
        <taxon>Eukaryota</taxon>
        <taxon>Metazoa</taxon>
        <taxon>Spiralia</taxon>
        <taxon>Gnathifera</taxon>
        <taxon>Rotifera</taxon>
        <taxon>Eurotatoria</taxon>
        <taxon>Bdelloidea</taxon>
        <taxon>Adinetida</taxon>
        <taxon>Adinetidae</taxon>
        <taxon>Adineta</taxon>
    </lineage>
</organism>
<dbReference type="GO" id="GO:0005778">
    <property type="term" value="C:peroxisomal membrane"/>
    <property type="evidence" value="ECO:0007669"/>
    <property type="project" value="UniProtKB-SubCell"/>
</dbReference>
<keyword evidence="8" id="KW-0863">Zinc-finger</keyword>
<evidence type="ECO:0000256" key="14">
    <source>
        <dbReference type="ARBA" id="ARBA00029692"/>
    </source>
</evidence>
<evidence type="ECO:0000256" key="11">
    <source>
        <dbReference type="ARBA" id="ARBA00022989"/>
    </source>
</evidence>
<dbReference type="Pfam" id="PF04757">
    <property type="entry name" value="Pex2_Pex12"/>
    <property type="match status" value="1"/>
</dbReference>
<evidence type="ECO:0000256" key="1">
    <source>
        <dbReference type="ARBA" id="ARBA00004585"/>
    </source>
</evidence>
<comment type="caution">
    <text evidence="18">The sequence shown here is derived from an EMBL/GenBank/DDBJ whole genome shotgun (WGS) entry which is preliminary data.</text>
</comment>
<dbReference type="Gene3D" id="3.30.40.10">
    <property type="entry name" value="Zinc/RING finger domain, C3HC4 (zinc finger)"/>
    <property type="match status" value="1"/>
</dbReference>
<name>A0A814FRR8_9BILA</name>
<sequence length="309" mass="35497">MSSSNIHETVNFTSSSAETSTPLPSVFELLAQERLTDLIRPCLRQILKFLYEIRPVSNLFRILYKYKDEFILLIESIIQWLYLHFYSALIGEHFYGLKRTANHRLRSLIFSVFLPYVKLKLDSLHEQMNTNNNNRNATFYIILKLLPKIQIFIEGVCWLYRIGYAFGRTEYYSPALQLAGVKLTYIKDPSPIIPPTNTSGRFFAIISQIMSSGLFLIQFIDWWNNTNGSSKQTSIGTTSIPPLPTTIPMRPAIGKRQCPLCRQPCNVPTAVSGSGYVYCYTCISNYVTRYHKCPATNQPVTNEQLIKIY</sequence>
<dbReference type="PIRSF" id="PIRSF038074">
    <property type="entry name" value="Peroxisome_assembly_p12"/>
    <property type="match status" value="1"/>
</dbReference>
<dbReference type="Proteomes" id="UP000663860">
    <property type="component" value="Unassembled WGS sequence"/>
</dbReference>
<evidence type="ECO:0000313" key="19">
    <source>
        <dbReference type="Proteomes" id="UP000663860"/>
    </source>
</evidence>